<organism evidence="1 2">
    <name type="scientific">Marinibacterium profundimaris</name>
    <dbReference type="NCBI Taxonomy" id="1679460"/>
    <lineage>
        <taxon>Bacteria</taxon>
        <taxon>Pseudomonadati</taxon>
        <taxon>Pseudomonadota</taxon>
        <taxon>Alphaproteobacteria</taxon>
        <taxon>Rhodobacterales</taxon>
        <taxon>Paracoccaceae</taxon>
        <taxon>Marinibacterium</taxon>
    </lineage>
</organism>
<dbReference type="GO" id="GO:0016740">
    <property type="term" value="F:transferase activity"/>
    <property type="evidence" value="ECO:0007669"/>
    <property type="project" value="UniProtKB-KW"/>
</dbReference>
<reference evidence="1 2" key="1">
    <citation type="submission" date="2013-04" db="EMBL/GenBank/DDBJ databases">
        <title>Oceanicola sp. 22II1-22F33 Genome Sequencing.</title>
        <authorList>
            <person name="Lai Q."/>
            <person name="Li G."/>
            <person name="Shao Z."/>
        </authorList>
    </citation>
    <scope>NUCLEOTIDE SEQUENCE [LARGE SCALE GENOMIC DNA]</scope>
    <source>
        <strain evidence="1 2">22II1-22F33</strain>
    </source>
</reference>
<dbReference type="RefSeq" id="WP_088650951.1">
    <property type="nucleotide sequence ID" value="NZ_AQQR01000006.1"/>
</dbReference>
<dbReference type="Gene3D" id="1.10.1510.10">
    <property type="entry name" value="Uncharacterised protein YqeY/AIM41 PF09424, N-terminal domain"/>
    <property type="match status" value="1"/>
</dbReference>
<gene>
    <name evidence="1" type="ORF">ATO3_16330</name>
</gene>
<dbReference type="SUPFAM" id="SSF89095">
    <property type="entry name" value="GatB/YqeY motif"/>
    <property type="match status" value="1"/>
</dbReference>
<dbReference type="OrthoDB" id="9788127at2"/>
<dbReference type="InterPro" id="IPR019004">
    <property type="entry name" value="YqeY/Aim41"/>
</dbReference>
<dbReference type="Gene3D" id="1.10.10.410">
    <property type="match status" value="1"/>
</dbReference>
<dbReference type="InterPro" id="IPR023168">
    <property type="entry name" value="GatB_Yqey_C_2"/>
</dbReference>
<dbReference type="InterPro" id="IPR003789">
    <property type="entry name" value="Asn/Gln_tRNA_amidoTrase-B-like"/>
</dbReference>
<proteinExistence type="predicted"/>
<comment type="caution">
    <text evidence="1">The sequence shown here is derived from an EMBL/GenBank/DDBJ whole genome shotgun (WGS) entry which is preliminary data.</text>
</comment>
<dbReference type="Proteomes" id="UP000215377">
    <property type="component" value="Unassembled WGS sequence"/>
</dbReference>
<dbReference type="PANTHER" id="PTHR28055:SF1">
    <property type="entry name" value="ALTERED INHERITANCE OF MITOCHONDRIA PROTEIN 41, MITOCHONDRIAL"/>
    <property type="match status" value="1"/>
</dbReference>
<sequence>MDMRARVNTALKQAMKDKSADRLATLRLICAAIKDREIAQRGDGEDNAVGDAEVLAILGKMVKQRQESVRVYEEGGRLDLAEREAAEIEVIEEFLPKPLAEEEVDEAISEAVACTGACSIRDMGKVMGELKSRHTGRMDFGKVGPKVKQRLCAS</sequence>
<accession>A0A225NKZ9</accession>
<protein>
    <submittedName>
        <fullName evidence="1">Glutamyl-tRNA amidotransferase</fullName>
    </submittedName>
</protein>
<evidence type="ECO:0000313" key="1">
    <source>
        <dbReference type="EMBL" id="OWU72632.1"/>
    </source>
</evidence>
<dbReference type="Pfam" id="PF09424">
    <property type="entry name" value="YqeY"/>
    <property type="match status" value="1"/>
</dbReference>
<evidence type="ECO:0000313" key="2">
    <source>
        <dbReference type="Proteomes" id="UP000215377"/>
    </source>
</evidence>
<dbReference type="PANTHER" id="PTHR28055">
    <property type="entry name" value="ALTERED INHERITANCE OF MITOCHONDRIA PROTEIN 41, MITOCHONDRIAL"/>
    <property type="match status" value="1"/>
</dbReference>
<name>A0A225NKZ9_9RHOB</name>
<dbReference type="AlphaFoldDB" id="A0A225NKZ9"/>
<keyword evidence="1" id="KW-0808">Transferase</keyword>
<dbReference type="GO" id="GO:0016884">
    <property type="term" value="F:carbon-nitrogen ligase activity, with glutamine as amido-N-donor"/>
    <property type="evidence" value="ECO:0007669"/>
    <property type="project" value="InterPro"/>
</dbReference>
<dbReference type="InterPro" id="IPR042184">
    <property type="entry name" value="YqeY/Aim41_N"/>
</dbReference>
<dbReference type="EMBL" id="AQQR01000006">
    <property type="protein sequence ID" value="OWU72632.1"/>
    <property type="molecule type" value="Genomic_DNA"/>
</dbReference>
<keyword evidence="2" id="KW-1185">Reference proteome</keyword>